<feature type="region of interest" description="Disordered" evidence="1">
    <location>
        <begin position="68"/>
        <end position="88"/>
    </location>
</feature>
<feature type="signal peptide" evidence="3">
    <location>
        <begin position="1"/>
        <end position="27"/>
    </location>
</feature>
<evidence type="ECO:0000313" key="5">
    <source>
        <dbReference type="Proteomes" id="UP001162483"/>
    </source>
</evidence>
<name>A0ABN9D5C4_9NEOB</name>
<keyword evidence="2" id="KW-0472">Membrane</keyword>
<evidence type="ECO:0000256" key="1">
    <source>
        <dbReference type="SAM" id="MobiDB-lite"/>
    </source>
</evidence>
<keyword evidence="2" id="KW-1133">Transmembrane helix</keyword>
<dbReference type="PANTHER" id="PTHR16502:SF0">
    <property type="entry name" value="KERATINOCYTE-ASSOCIATED TRANSMEMBRANE PROTEIN 2"/>
    <property type="match status" value="1"/>
</dbReference>
<feature type="transmembrane region" description="Helical" evidence="2">
    <location>
        <begin position="213"/>
        <end position="231"/>
    </location>
</feature>
<keyword evidence="5" id="KW-1185">Reference proteome</keyword>
<dbReference type="InterPro" id="IPR037645">
    <property type="entry name" value="KCT2"/>
</dbReference>
<dbReference type="Pfam" id="PF17818">
    <property type="entry name" value="KCT2"/>
    <property type="match status" value="1"/>
</dbReference>
<evidence type="ECO:0000256" key="3">
    <source>
        <dbReference type="SAM" id="SignalP"/>
    </source>
</evidence>
<accession>A0ABN9D5C4</accession>
<keyword evidence="3" id="KW-0732">Signal</keyword>
<sequence>MAARDTPWGPRNAAGLLLLLLLHLSAATRQTPSEVVEESTESIPTASSATPNIVEDSAFTKRITNLTTARKNQSENQSELSVKTSTHPHVTIVSSAPTQKNTTQVAENGGISTIPFLSKWVKLKTSADHTDEPTTDSLIDTKHVVGTNLPNTKEYDEDDGYGLEKEDDISKNKDTLDRAETNYKEPGDVNYDSDSNDYELRPDENNYDQDSHFFLHLVLVGLLIAVVYIAYHNKRKIFLLIQKRRWRDSLCSKNAGYRRLDQNVNEAMPSLQRTNNYKF</sequence>
<feature type="region of interest" description="Disordered" evidence="1">
    <location>
        <begin position="148"/>
        <end position="203"/>
    </location>
</feature>
<dbReference type="EMBL" id="CATNWA010014042">
    <property type="protein sequence ID" value="CAI9566506.1"/>
    <property type="molecule type" value="Genomic_DNA"/>
</dbReference>
<keyword evidence="2" id="KW-0812">Transmembrane</keyword>
<comment type="caution">
    <text evidence="4">The sequence shown here is derived from an EMBL/GenBank/DDBJ whole genome shotgun (WGS) entry which is preliminary data.</text>
</comment>
<proteinExistence type="predicted"/>
<protein>
    <recommendedName>
        <fullName evidence="6">Keratinocyte-associated transmembrane protein 2</fullName>
    </recommendedName>
</protein>
<evidence type="ECO:0000313" key="4">
    <source>
        <dbReference type="EMBL" id="CAI9566506.1"/>
    </source>
</evidence>
<reference evidence="4" key="1">
    <citation type="submission" date="2023-05" db="EMBL/GenBank/DDBJ databases">
        <authorList>
            <person name="Stuckert A."/>
        </authorList>
    </citation>
    <scope>NUCLEOTIDE SEQUENCE</scope>
</reference>
<evidence type="ECO:0008006" key="6">
    <source>
        <dbReference type="Google" id="ProtNLM"/>
    </source>
</evidence>
<evidence type="ECO:0000256" key="2">
    <source>
        <dbReference type="SAM" id="Phobius"/>
    </source>
</evidence>
<gene>
    <name evidence="4" type="ORF">SPARVUS_LOCUS6383087</name>
</gene>
<dbReference type="Proteomes" id="UP001162483">
    <property type="component" value="Unassembled WGS sequence"/>
</dbReference>
<organism evidence="4 5">
    <name type="scientific">Staurois parvus</name>
    <dbReference type="NCBI Taxonomy" id="386267"/>
    <lineage>
        <taxon>Eukaryota</taxon>
        <taxon>Metazoa</taxon>
        <taxon>Chordata</taxon>
        <taxon>Craniata</taxon>
        <taxon>Vertebrata</taxon>
        <taxon>Euteleostomi</taxon>
        <taxon>Amphibia</taxon>
        <taxon>Batrachia</taxon>
        <taxon>Anura</taxon>
        <taxon>Neobatrachia</taxon>
        <taxon>Ranoidea</taxon>
        <taxon>Ranidae</taxon>
        <taxon>Staurois</taxon>
    </lineage>
</organism>
<feature type="compositionally biased region" description="Basic and acidic residues" evidence="1">
    <location>
        <begin position="162"/>
        <end position="187"/>
    </location>
</feature>
<feature type="chain" id="PRO_5046380405" description="Keratinocyte-associated transmembrane protein 2" evidence="3">
    <location>
        <begin position="28"/>
        <end position="279"/>
    </location>
</feature>
<dbReference type="PANTHER" id="PTHR16502">
    <property type="entry name" value="KERATINOCYTE-ASSOCIATED TRANSMEMBRANE PROTEIN 2"/>
    <property type="match status" value="1"/>
</dbReference>